<evidence type="ECO:0000256" key="5">
    <source>
        <dbReference type="ARBA" id="ARBA00023136"/>
    </source>
</evidence>
<keyword evidence="5" id="KW-0472">Membrane</keyword>
<dbReference type="PANTHER" id="PTHR37485">
    <property type="entry name" value="CELL DIVISION PROTEIN FTSB"/>
    <property type="match status" value="1"/>
</dbReference>
<accession>D6Z183</accession>
<keyword evidence="6" id="KW-0131">Cell cycle</keyword>
<organism evidence="8 9">
    <name type="scientific">Desulfurivibrio alkaliphilus (strain DSM 19089 / UNIQEM U267 / AHT2)</name>
    <dbReference type="NCBI Taxonomy" id="589865"/>
    <lineage>
        <taxon>Bacteria</taxon>
        <taxon>Pseudomonadati</taxon>
        <taxon>Thermodesulfobacteriota</taxon>
        <taxon>Desulfobulbia</taxon>
        <taxon>Desulfobulbales</taxon>
        <taxon>Desulfobulbaceae</taxon>
        <taxon>Desulfurivibrio</taxon>
    </lineage>
</organism>
<keyword evidence="9" id="KW-1185">Reference proteome</keyword>
<evidence type="ECO:0000256" key="7">
    <source>
        <dbReference type="SAM" id="Coils"/>
    </source>
</evidence>
<gene>
    <name evidence="8" type="ordered locus">DaAHT2_0632</name>
</gene>
<evidence type="ECO:0000256" key="3">
    <source>
        <dbReference type="ARBA" id="ARBA00022692"/>
    </source>
</evidence>
<dbReference type="Pfam" id="PF04977">
    <property type="entry name" value="DivIC"/>
    <property type="match status" value="1"/>
</dbReference>
<dbReference type="InParanoid" id="D6Z183"/>
<dbReference type="GO" id="GO:0043093">
    <property type="term" value="P:FtsZ-dependent cytokinesis"/>
    <property type="evidence" value="ECO:0007669"/>
    <property type="project" value="TreeGrafter"/>
</dbReference>
<dbReference type="STRING" id="589865.DaAHT2_0632"/>
<proteinExistence type="predicted"/>
<evidence type="ECO:0000256" key="2">
    <source>
        <dbReference type="ARBA" id="ARBA00022618"/>
    </source>
</evidence>
<sequence length="102" mass="12296">MVRAYQYKQKEKNPTRILALLLLAALALWLLASPYGLWQYGKVSRQLNELQQKNHSLEVQQRQLREEIDRLQHDPEYIEEVARREYGLLKENEILFDFSPRR</sequence>
<keyword evidence="1" id="KW-1003">Cell membrane</keyword>
<evidence type="ECO:0000313" key="8">
    <source>
        <dbReference type="EMBL" id="ADH85338.1"/>
    </source>
</evidence>
<evidence type="ECO:0000313" key="9">
    <source>
        <dbReference type="Proteomes" id="UP000001508"/>
    </source>
</evidence>
<dbReference type="InterPro" id="IPR023081">
    <property type="entry name" value="Cell_div_FtsB"/>
</dbReference>
<feature type="coiled-coil region" evidence="7">
    <location>
        <begin position="40"/>
        <end position="74"/>
    </location>
</feature>
<dbReference type="RefSeq" id="WP_013162869.1">
    <property type="nucleotide sequence ID" value="NC_014216.1"/>
</dbReference>
<dbReference type="GO" id="GO:0030428">
    <property type="term" value="C:cell septum"/>
    <property type="evidence" value="ECO:0007669"/>
    <property type="project" value="TreeGrafter"/>
</dbReference>
<keyword evidence="3" id="KW-0812">Transmembrane</keyword>
<name>D6Z183_DESAT</name>
<dbReference type="FunCoup" id="D6Z183">
    <property type="interactions" value="13"/>
</dbReference>
<keyword evidence="7" id="KW-0175">Coiled coil</keyword>
<dbReference type="HOGENOM" id="CLU_134863_1_2_7"/>
<keyword evidence="2" id="KW-0132">Cell division</keyword>
<keyword evidence="4" id="KW-1133">Transmembrane helix</keyword>
<dbReference type="OrthoDB" id="5520945at2"/>
<dbReference type="Proteomes" id="UP000001508">
    <property type="component" value="Chromosome"/>
</dbReference>
<evidence type="ECO:0000256" key="4">
    <source>
        <dbReference type="ARBA" id="ARBA00022989"/>
    </source>
</evidence>
<dbReference type="PANTHER" id="PTHR37485:SF1">
    <property type="entry name" value="CELL DIVISION PROTEIN FTSB"/>
    <property type="match status" value="1"/>
</dbReference>
<dbReference type="EMBL" id="CP001940">
    <property type="protein sequence ID" value="ADH85338.1"/>
    <property type="molecule type" value="Genomic_DNA"/>
</dbReference>
<dbReference type="AlphaFoldDB" id="D6Z183"/>
<dbReference type="eggNOG" id="COG2919">
    <property type="taxonomic scope" value="Bacteria"/>
</dbReference>
<reference evidence="9" key="1">
    <citation type="submission" date="2010-02" db="EMBL/GenBank/DDBJ databases">
        <title>Complete sequence of Desulfurivibrio alkaliphilus AHT2.</title>
        <authorList>
            <consortium name="US DOE Joint Genome Institute"/>
            <person name="Pitluck S."/>
            <person name="Chertkov O."/>
            <person name="Detter J.C."/>
            <person name="Han C."/>
            <person name="Tapia R."/>
            <person name="Larimer F."/>
            <person name="Land M."/>
            <person name="Hauser L."/>
            <person name="Kyrpides N."/>
            <person name="Mikhailova N."/>
            <person name="Sorokin D.Y."/>
            <person name="Muyzer G."/>
            <person name="Woyke T."/>
        </authorList>
    </citation>
    <scope>NUCLEOTIDE SEQUENCE [LARGE SCALE GENOMIC DNA]</scope>
    <source>
        <strain evidence="9">DSM 19089 / UNIQEM U267 / AHT2</strain>
    </source>
</reference>
<dbReference type="InterPro" id="IPR007060">
    <property type="entry name" value="FtsL/DivIC"/>
</dbReference>
<dbReference type="KEGG" id="dak:DaAHT2_0632"/>
<evidence type="ECO:0000256" key="6">
    <source>
        <dbReference type="ARBA" id="ARBA00023306"/>
    </source>
</evidence>
<protein>
    <submittedName>
        <fullName evidence="8">Septum formation initiator</fullName>
    </submittedName>
</protein>
<evidence type="ECO:0000256" key="1">
    <source>
        <dbReference type="ARBA" id="ARBA00022475"/>
    </source>
</evidence>